<dbReference type="Proteomes" id="UP000004810">
    <property type="component" value="Unassembled WGS sequence"/>
</dbReference>
<evidence type="ECO:0000256" key="2">
    <source>
        <dbReference type="ARBA" id="ARBA00022692"/>
    </source>
</evidence>
<evidence type="ECO:0000313" key="7">
    <source>
        <dbReference type="EMBL" id="EJW81279.1"/>
    </source>
</evidence>
<feature type="transmembrane region" description="Helical" evidence="5">
    <location>
        <begin position="44"/>
        <end position="71"/>
    </location>
</feature>
<dbReference type="PROSITE" id="PS50262">
    <property type="entry name" value="G_PROTEIN_RECEP_F1_2"/>
    <property type="match status" value="1"/>
</dbReference>
<dbReference type="Pfam" id="PF10316">
    <property type="entry name" value="7TM_GPCR_Srbc"/>
    <property type="match status" value="1"/>
</dbReference>
<keyword evidence="3 5" id="KW-1133">Transmembrane helix</keyword>
<dbReference type="PANTHER" id="PTHR46955:SF3">
    <property type="entry name" value="G_PROTEIN_RECEP_F1_2 DOMAIN-CONTAINING PROTEIN"/>
    <property type="match status" value="1"/>
</dbReference>
<comment type="subcellular location">
    <subcellularLocation>
        <location evidence="1">Membrane</location>
    </subcellularLocation>
</comment>
<feature type="transmembrane region" description="Helical" evidence="5">
    <location>
        <begin position="225"/>
        <end position="243"/>
    </location>
</feature>
<dbReference type="CDD" id="cd00637">
    <property type="entry name" value="7tm_classA_rhodopsin-like"/>
    <property type="match status" value="1"/>
</dbReference>
<feature type="domain" description="G-protein coupled receptors family 1 profile" evidence="6">
    <location>
        <begin position="23"/>
        <end position="238"/>
    </location>
</feature>
<keyword evidence="2 5" id="KW-0812">Transmembrane</keyword>
<protein>
    <recommendedName>
        <fullName evidence="6">G-protein coupled receptors family 1 profile domain-containing protein</fullName>
    </recommendedName>
</protein>
<feature type="transmembrane region" description="Helical" evidence="5">
    <location>
        <begin position="12"/>
        <end position="32"/>
    </location>
</feature>
<evidence type="ECO:0000313" key="8">
    <source>
        <dbReference type="Proteomes" id="UP000004810"/>
    </source>
</evidence>
<gene>
    <name evidence="7" type="ORF">WUBG_07812</name>
</gene>
<dbReference type="Gene3D" id="1.20.1070.10">
    <property type="entry name" value="Rhodopsin 7-helix transmembrane proteins"/>
    <property type="match status" value="1"/>
</dbReference>
<dbReference type="GO" id="GO:0016020">
    <property type="term" value="C:membrane"/>
    <property type="evidence" value="ECO:0007669"/>
    <property type="project" value="UniProtKB-SubCell"/>
</dbReference>
<dbReference type="AlphaFoldDB" id="J9F1P9"/>
<dbReference type="InterPro" id="IPR017452">
    <property type="entry name" value="GPCR_Rhodpsn_7TM"/>
</dbReference>
<feature type="transmembrane region" description="Helical" evidence="5">
    <location>
        <begin position="83"/>
        <end position="108"/>
    </location>
</feature>
<name>J9F1P9_WUCBA</name>
<reference evidence="8" key="1">
    <citation type="submission" date="2012-08" db="EMBL/GenBank/DDBJ databases">
        <title>The Genome Sequence of Wuchereria bancrofti.</title>
        <authorList>
            <person name="Nutman T.B."/>
            <person name="Fink D.L."/>
            <person name="Russ C."/>
            <person name="Young S."/>
            <person name="Zeng Q."/>
            <person name="Koehrsen M."/>
            <person name="Alvarado L."/>
            <person name="Berlin A."/>
            <person name="Chapman S.B."/>
            <person name="Chen Z."/>
            <person name="Freedman E."/>
            <person name="Gellesch M."/>
            <person name="Goldberg J."/>
            <person name="Griggs A."/>
            <person name="Gujja S."/>
            <person name="Heilman E.R."/>
            <person name="Heiman D."/>
            <person name="Hepburn T."/>
            <person name="Howarth C."/>
            <person name="Jen D."/>
            <person name="Larson L."/>
            <person name="Lewis B."/>
            <person name="Mehta T."/>
            <person name="Park D."/>
            <person name="Pearson M."/>
            <person name="Roberts A."/>
            <person name="Saif S."/>
            <person name="Shea T."/>
            <person name="Shenoy N."/>
            <person name="Sisk P."/>
            <person name="Stolte C."/>
            <person name="Sykes S."/>
            <person name="Walk T."/>
            <person name="White J."/>
            <person name="Yandava C."/>
            <person name="Haas B."/>
            <person name="Henn M.R."/>
            <person name="Nusbaum C."/>
            <person name="Birren B."/>
        </authorList>
    </citation>
    <scope>NUCLEOTIDE SEQUENCE [LARGE SCALE GENOMIC DNA]</scope>
    <source>
        <strain evidence="8">NA</strain>
    </source>
</reference>
<feature type="transmembrane region" description="Helical" evidence="5">
    <location>
        <begin position="128"/>
        <end position="149"/>
    </location>
</feature>
<accession>J9F1P9</accession>
<organism evidence="7 8">
    <name type="scientific">Wuchereria bancrofti</name>
    <dbReference type="NCBI Taxonomy" id="6293"/>
    <lineage>
        <taxon>Eukaryota</taxon>
        <taxon>Metazoa</taxon>
        <taxon>Ecdysozoa</taxon>
        <taxon>Nematoda</taxon>
        <taxon>Chromadorea</taxon>
        <taxon>Rhabditida</taxon>
        <taxon>Spirurina</taxon>
        <taxon>Spiruromorpha</taxon>
        <taxon>Filarioidea</taxon>
        <taxon>Onchocercidae</taxon>
        <taxon>Wuchereria</taxon>
    </lineage>
</organism>
<feature type="transmembrane region" description="Helical" evidence="5">
    <location>
        <begin position="177"/>
        <end position="197"/>
    </location>
</feature>
<dbReference type="SUPFAM" id="SSF81321">
    <property type="entry name" value="Family A G protein-coupled receptor-like"/>
    <property type="match status" value="1"/>
</dbReference>
<sequence>MDHWTELSSNIFLLVLNTLQILANLIVLLAYFTDSQLLANENIILLVSLAAIDLFYSTLSIPYLTVLISGWVPNGKEYHYNQYIVLGFGSSPAALMKSGCTITTLIAIDRIWALWTPMKYYTMNKKPLLWGGFIFSLLMAAFDFSLIFILSDGFKPTTICSAFACFTSETFRTYWGLSNMVVNLLSCLLTIVVAMLLKTRKKGKTHGASNNSLVRKKEDKWASRASFYVLVVSAVFGVVPGGINGCAQRIQSDVNLLYIIV</sequence>
<comment type="caution">
    <text evidence="7">The sequence shown here is derived from an EMBL/GenBank/DDBJ whole genome shotgun (WGS) entry which is preliminary data.</text>
</comment>
<evidence type="ECO:0000256" key="4">
    <source>
        <dbReference type="ARBA" id="ARBA00023136"/>
    </source>
</evidence>
<evidence type="ECO:0000256" key="5">
    <source>
        <dbReference type="SAM" id="Phobius"/>
    </source>
</evidence>
<dbReference type="PANTHER" id="PTHR46955">
    <property type="entry name" value="PROTEIN CBG01349-RELATED"/>
    <property type="match status" value="1"/>
</dbReference>
<evidence type="ECO:0000256" key="3">
    <source>
        <dbReference type="ARBA" id="ARBA00022989"/>
    </source>
</evidence>
<keyword evidence="4 5" id="KW-0472">Membrane</keyword>
<dbReference type="InterPro" id="IPR019420">
    <property type="entry name" value="7TM_GPCR_serpentine_rcpt_Srbc"/>
</dbReference>
<dbReference type="EMBL" id="ADBV01003777">
    <property type="protein sequence ID" value="EJW81279.1"/>
    <property type="molecule type" value="Genomic_DNA"/>
</dbReference>
<proteinExistence type="predicted"/>
<evidence type="ECO:0000256" key="1">
    <source>
        <dbReference type="ARBA" id="ARBA00004370"/>
    </source>
</evidence>
<evidence type="ECO:0000259" key="6">
    <source>
        <dbReference type="PROSITE" id="PS50262"/>
    </source>
</evidence>
<dbReference type="InterPro" id="IPR052322">
    <property type="entry name" value="Mito_rRNA_Mtase_NSUN4"/>
</dbReference>